<keyword evidence="2" id="KW-1185">Reference proteome</keyword>
<dbReference type="Proteomes" id="UP000799424">
    <property type="component" value="Unassembled WGS sequence"/>
</dbReference>
<sequence length="205" mass="22798">MLTGAWGNGTSLAGAKTGRLHYAAQARYLRALYIKSYLPNIESLQTFARHEDGTRQGGPVQFIDVLEEKTFTVPLAYLSRGHDSEQGDFARKLILAGGWFQPLGYTRLFLRGETHEAIRVLDAPWLTSAFGAGYPAGYELNARLKWHKGDYGIENQMDIARAIQAAAMSSELRPGLGDECLQLLDERLASVDLQCQVREGFDARF</sequence>
<proteinExistence type="predicted"/>
<reference evidence="1" key="1">
    <citation type="journal article" date="2020" name="Stud. Mycol.">
        <title>101 Dothideomycetes genomes: a test case for predicting lifestyles and emergence of pathogens.</title>
        <authorList>
            <person name="Haridas S."/>
            <person name="Albert R."/>
            <person name="Binder M."/>
            <person name="Bloem J."/>
            <person name="Labutti K."/>
            <person name="Salamov A."/>
            <person name="Andreopoulos B."/>
            <person name="Baker S."/>
            <person name="Barry K."/>
            <person name="Bills G."/>
            <person name="Bluhm B."/>
            <person name="Cannon C."/>
            <person name="Castanera R."/>
            <person name="Culley D."/>
            <person name="Daum C."/>
            <person name="Ezra D."/>
            <person name="Gonzalez J."/>
            <person name="Henrissat B."/>
            <person name="Kuo A."/>
            <person name="Liang C."/>
            <person name="Lipzen A."/>
            <person name="Lutzoni F."/>
            <person name="Magnuson J."/>
            <person name="Mondo S."/>
            <person name="Nolan M."/>
            <person name="Ohm R."/>
            <person name="Pangilinan J."/>
            <person name="Park H.-J."/>
            <person name="Ramirez L."/>
            <person name="Alfaro M."/>
            <person name="Sun H."/>
            <person name="Tritt A."/>
            <person name="Yoshinaga Y."/>
            <person name="Zwiers L.-H."/>
            <person name="Turgeon B."/>
            <person name="Goodwin S."/>
            <person name="Spatafora J."/>
            <person name="Crous P."/>
            <person name="Grigoriev I."/>
        </authorList>
    </citation>
    <scope>NUCLEOTIDE SEQUENCE</scope>
    <source>
        <strain evidence="1">CBS 113818</strain>
    </source>
</reference>
<organism evidence="1 2">
    <name type="scientific">Ophiobolus disseminans</name>
    <dbReference type="NCBI Taxonomy" id="1469910"/>
    <lineage>
        <taxon>Eukaryota</taxon>
        <taxon>Fungi</taxon>
        <taxon>Dikarya</taxon>
        <taxon>Ascomycota</taxon>
        <taxon>Pezizomycotina</taxon>
        <taxon>Dothideomycetes</taxon>
        <taxon>Pleosporomycetidae</taxon>
        <taxon>Pleosporales</taxon>
        <taxon>Pleosporineae</taxon>
        <taxon>Phaeosphaeriaceae</taxon>
        <taxon>Ophiobolus</taxon>
    </lineage>
</organism>
<accession>A0A6A7AKZ2</accession>
<gene>
    <name evidence="1" type="ORF">CC86DRAFT_365694</name>
</gene>
<evidence type="ECO:0000313" key="2">
    <source>
        <dbReference type="Proteomes" id="UP000799424"/>
    </source>
</evidence>
<dbReference type="EMBL" id="MU006216">
    <property type="protein sequence ID" value="KAF2833930.1"/>
    <property type="molecule type" value="Genomic_DNA"/>
</dbReference>
<name>A0A6A7AKZ2_9PLEO</name>
<evidence type="ECO:0000313" key="1">
    <source>
        <dbReference type="EMBL" id="KAF2833930.1"/>
    </source>
</evidence>
<dbReference type="AlphaFoldDB" id="A0A6A7AKZ2"/>
<protein>
    <submittedName>
        <fullName evidence="1">Uncharacterized protein</fullName>
    </submittedName>
</protein>